<dbReference type="GO" id="GO:0016616">
    <property type="term" value="F:oxidoreductase activity, acting on the CH-OH group of donors, NAD or NADP as acceptor"/>
    <property type="evidence" value="ECO:0007669"/>
    <property type="project" value="TreeGrafter"/>
</dbReference>
<dbReference type="EMBL" id="VXPY01000093">
    <property type="protein sequence ID" value="MYD91242.1"/>
    <property type="molecule type" value="Genomic_DNA"/>
</dbReference>
<dbReference type="Pfam" id="PF13561">
    <property type="entry name" value="adh_short_C2"/>
    <property type="match status" value="1"/>
</dbReference>
<dbReference type="SUPFAM" id="SSF51735">
    <property type="entry name" value="NAD(P)-binding Rossmann-fold domains"/>
    <property type="match status" value="1"/>
</dbReference>
<dbReference type="PROSITE" id="PS00061">
    <property type="entry name" value="ADH_SHORT"/>
    <property type="match status" value="1"/>
</dbReference>
<sequence length="262" mass="27049">MSMQIDLSGRTALVTGASRGIGLRIARTFASAGARVAMVARKEEALAQAAREVELSGGSTLAVAASTSRDEDVARVRDTVADAWGHVDILVNNAATSPHFGPVLEADTKVFQATLNTNLLGYFRTAQAFAPGMIEAGGGRILNVSSIAGHRPAAGLGLYAISKAGVGMLTACLARELGPHNILVNAISPGLVRTDFSRALFEMDSAPELEANDLSHASYVKATPLGRAGEAQEVADLALFLASGLASYANGTDIPLDGGYLV</sequence>
<protein>
    <submittedName>
        <fullName evidence="3">SDR family oxidoreductase</fullName>
    </submittedName>
</protein>
<dbReference type="InterPro" id="IPR020904">
    <property type="entry name" value="Sc_DH/Rdtase_CS"/>
</dbReference>
<dbReference type="AlphaFoldDB" id="A0A6B1DX66"/>
<dbReference type="PRINTS" id="PR00081">
    <property type="entry name" value="GDHRDH"/>
</dbReference>
<dbReference type="PANTHER" id="PTHR42760:SF133">
    <property type="entry name" value="3-OXOACYL-[ACYL-CARRIER-PROTEIN] REDUCTASE"/>
    <property type="match status" value="1"/>
</dbReference>
<comment type="similarity">
    <text evidence="1">Belongs to the short-chain dehydrogenases/reductases (SDR) family.</text>
</comment>
<evidence type="ECO:0000256" key="1">
    <source>
        <dbReference type="ARBA" id="ARBA00006484"/>
    </source>
</evidence>
<accession>A0A6B1DX66</accession>
<dbReference type="InterPro" id="IPR002347">
    <property type="entry name" value="SDR_fam"/>
</dbReference>
<organism evidence="3">
    <name type="scientific">Caldilineaceae bacterium SB0662_bin_9</name>
    <dbReference type="NCBI Taxonomy" id="2605258"/>
    <lineage>
        <taxon>Bacteria</taxon>
        <taxon>Bacillati</taxon>
        <taxon>Chloroflexota</taxon>
        <taxon>Caldilineae</taxon>
        <taxon>Caldilineales</taxon>
        <taxon>Caldilineaceae</taxon>
    </lineage>
</organism>
<dbReference type="InterPro" id="IPR036291">
    <property type="entry name" value="NAD(P)-bd_dom_sf"/>
</dbReference>
<evidence type="ECO:0000313" key="3">
    <source>
        <dbReference type="EMBL" id="MYD91242.1"/>
    </source>
</evidence>
<proteinExistence type="inferred from homology"/>
<comment type="caution">
    <text evidence="3">The sequence shown here is derived from an EMBL/GenBank/DDBJ whole genome shotgun (WGS) entry which is preliminary data.</text>
</comment>
<dbReference type="PANTHER" id="PTHR42760">
    <property type="entry name" value="SHORT-CHAIN DEHYDROGENASES/REDUCTASES FAMILY MEMBER"/>
    <property type="match status" value="1"/>
</dbReference>
<evidence type="ECO:0000256" key="2">
    <source>
        <dbReference type="ARBA" id="ARBA00023002"/>
    </source>
</evidence>
<reference evidence="3" key="1">
    <citation type="submission" date="2019-09" db="EMBL/GenBank/DDBJ databases">
        <title>Characterisation of the sponge microbiome using genome-centric metagenomics.</title>
        <authorList>
            <person name="Engelberts J.P."/>
            <person name="Robbins S.J."/>
            <person name="De Goeij J.M."/>
            <person name="Aranda M."/>
            <person name="Bell S.C."/>
            <person name="Webster N.S."/>
        </authorList>
    </citation>
    <scope>NUCLEOTIDE SEQUENCE</scope>
    <source>
        <strain evidence="3">SB0662_bin_9</strain>
    </source>
</reference>
<dbReference type="PRINTS" id="PR00080">
    <property type="entry name" value="SDRFAMILY"/>
</dbReference>
<gene>
    <name evidence="3" type="ORF">F4Y08_13050</name>
</gene>
<name>A0A6B1DX66_9CHLR</name>
<keyword evidence="2" id="KW-0560">Oxidoreductase</keyword>
<dbReference type="Gene3D" id="3.40.50.720">
    <property type="entry name" value="NAD(P)-binding Rossmann-like Domain"/>
    <property type="match status" value="1"/>
</dbReference>
<dbReference type="FunFam" id="3.40.50.720:FF:000084">
    <property type="entry name" value="Short-chain dehydrogenase reductase"/>
    <property type="match status" value="1"/>
</dbReference>
<dbReference type="CDD" id="cd05233">
    <property type="entry name" value="SDR_c"/>
    <property type="match status" value="1"/>
</dbReference>
<dbReference type="NCBIfam" id="NF005559">
    <property type="entry name" value="PRK07231.1"/>
    <property type="match status" value="1"/>
</dbReference>